<proteinExistence type="predicted"/>
<reference evidence="1" key="1">
    <citation type="submission" date="2021-06" db="EMBL/GenBank/DDBJ databases">
        <authorList>
            <person name="Kallberg Y."/>
            <person name="Tangrot J."/>
            <person name="Rosling A."/>
        </authorList>
    </citation>
    <scope>NUCLEOTIDE SEQUENCE</scope>
    <source>
        <strain evidence="1">28 12/20/2015</strain>
    </source>
</reference>
<feature type="non-terminal residue" evidence="1">
    <location>
        <position position="73"/>
    </location>
</feature>
<accession>A0ACA9PLX3</accession>
<organism evidence="1 2">
    <name type="scientific">Cetraspora pellucida</name>
    <dbReference type="NCBI Taxonomy" id="1433469"/>
    <lineage>
        <taxon>Eukaryota</taxon>
        <taxon>Fungi</taxon>
        <taxon>Fungi incertae sedis</taxon>
        <taxon>Mucoromycota</taxon>
        <taxon>Glomeromycotina</taxon>
        <taxon>Glomeromycetes</taxon>
        <taxon>Diversisporales</taxon>
        <taxon>Gigasporaceae</taxon>
        <taxon>Cetraspora</taxon>
    </lineage>
</organism>
<evidence type="ECO:0000313" key="1">
    <source>
        <dbReference type="EMBL" id="CAG8712623.1"/>
    </source>
</evidence>
<comment type="caution">
    <text evidence="1">The sequence shown here is derived from an EMBL/GenBank/DDBJ whole genome shotgun (WGS) entry which is preliminary data.</text>
</comment>
<sequence>MLEQVKEDHLVEDLKINVLQAIYYIIKEGNKFLTILDEDIIYDISDDQIIKELVSMFNSDNSNKIENKDKTDD</sequence>
<keyword evidence="2" id="KW-1185">Reference proteome</keyword>
<protein>
    <submittedName>
        <fullName evidence="1">10309_t:CDS:1</fullName>
    </submittedName>
</protein>
<dbReference type="EMBL" id="CAJVPW010026523">
    <property type="protein sequence ID" value="CAG8712623.1"/>
    <property type="molecule type" value="Genomic_DNA"/>
</dbReference>
<dbReference type="Proteomes" id="UP000789366">
    <property type="component" value="Unassembled WGS sequence"/>
</dbReference>
<evidence type="ECO:0000313" key="2">
    <source>
        <dbReference type="Proteomes" id="UP000789366"/>
    </source>
</evidence>
<name>A0ACA9PLX3_9GLOM</name>
<gene>
    <name evidence="1" type="ORF">SPELUC_LOCUS11911</name>
</gene>